<accession>A0A381NPS8</accession>
<dbReference type="InterPro" id="IPR011577">
    <property type="entry name" value="Cyt_b561_bac/Ni-Hgenase"/>
</dbReference>
<dbReference type="GO" id="GO:0020037">
    <property type="term" value="F:heme binding"/>
    <property type="evidence" value="ECO:0007669"/>
    <property type="project" value="TreeGrafter"/>
</dbReference>
<keyword evidence="3 6" id="KW-0812">Transmembrane</keyword>
<protein>
    <recommendedName>
        <fullName evidence="7">Cytochrome b561 bacterial/Ni-hydrogenase domain-containing protein</fullName>
    </recommendedName>
</protein>
<feature type="transmembrane region" description="Helical" evidence="6">
    <location>
        <begin position="22"/>
        <end position="43"/>
    </location>
</feature>
<evidence type="ECO:0000256" key="1">
    <source>
        <dbReference type="ARBA" id="ARBA00004651"/>
    </source>
</evidence>
<evidence type="ECO:0000256" key="4">
    <source>
        <dbReference type="ARBA" id="ARBA00022989"/>
    </source>
</evidence>
<dbReference type="GO" id="GO:0022904">
    <property type="term" value="P:respiratory electron transport chain"/>
    <property type="evidence" value="ECO:0007669"/>
    <property type="project" value="InterPro"/>
</dbReference>
<sequence length="242" mass="28040">MNKGTKTEVTEQLYRYNYNVRICHWINVVAFCYLVVSGVHIFLDFPELYWGKVGFRGYDAVFRLSDWGISWDEAGAMGDRRWGRNYHFLFAWISVINGMIYVGWNLWNKYFHKNLFLDRNELSWQSLKTDFVDHVRLRAPEGASVGRYSGLQKISYLIVIFILSPFMILSGLAQMPAFTAISPELIDLFGGRQTARTLHVVCMLWMILFLVVHVVEVFVAGAVNEIRSMITGKYLVPKEDAE</sequence>
<feature type="transmembrane region" description="Helical" evidence="6">
    <location>
        <begin position="86"/>
        <end position="107"/>
    </location>
</feature>
<dbReference type="PANTHER" id="PTHR30485:SF0">
    <property type="entry name" value="NI_FE-HYDROGENASE 1 B-TYPE CYTOCHROME SUBUNIT-RELATED"/>
    <property type="match status" value="1"/>
</dbReference>
<reference evidence="8" key="1">
    <citation type="submission" date="2018-05" db="EMBL/GenBank/DDBJ databases">
        <authorList>
            <person name="Lanie J.A."/>
            <person name="Ng W.-L."/>
            <person name="Kazmierczak K.M."/>
            <person name="Andrzejewski T.M."/>
            <person name="Davidsen T.M."/>
            <person name="Wayne K.J."/>
            <person name="Tettelin H."/>
            <person name="Glass J.I."/>
            <person name="Rusch D."/>
            <person name="Podicherti R."/>
            <person name="Tsui H.-C.T."/>
            <person name="Winkler M.E."/>
        </authorList>
    </citation>
    <scope>NUCLEOTIDE SEQUENCE</scope>
</reference>
<dbReference type="AlphaFoldDB" id="A0A381NPS8"/>
<dbReference type="InterPro" id="IPR051542">
    <property type="entry name" value="Hydrogenase_cytochrome"/>
</dbReference>
<evidence type="ECO:0000313" key="8">
    <source>
        <dbReference type="EMBL" id="SUZ56571.1"/>
    </source>
</evidence>
<comment type="subcellular location">
    <subcellularLocation>
        <location evidence="1">Cell membrane</location>
        <topology evidence="1">Multi-pass membrane protein</topology>
    </subcellularLocation>
</comment>
<feature type="transmembrane region" description="Helical" evidence="6">
    <location>
        <begin position="198"/>
        <end position="223"/>
    </location>
</feature>
<evidence type="ECO:0000256" key="6">
    <source>
        <dbReference type="SAM" id="Phobius"/>
    </source>
</evidence>
<gene>
    <name evidence="8" type="ORF">METZ01_LOCUS9425</name>
</gene>
<proteinExistence type="predicted"/>
<dbReference type="GO" id="GO:0009055">
    <property type="term" value="F:electron transfer activity"/>
    <property type="evidence" value="ECO:0007669"/>
    <property type="project" value="InterPro"/>
</dbReference>
<organism evidence="8">
    <name type="scientific">marine metagenome</name>
    <dbReference type="NCBI Taxonomy" id="408172"/>
    <lineage>
        <taxon>unclassified sequences</taxon>
        <taxon>metagenomes</taxon>
        <taxon>ecological metagenomes</taxon>
    </lineage>
</organism>
<evidence type="ECO:0000259" key="7">
    <source>
        <dbReference type="Pfam" id="PF01292"/>
    </source>
</evidence>
<dbReference type="Gene3D" id="1.20.950.20">
    <property type="entry name" value="Transmembrane di-heme cytochromes, Chain C"/>
    <property type="match status" value="1"/>
</dbReference>
<evidence type="ECO:0000256" key="3">
    <source>
        <dbReference type="ARBA" id="ARBA00022692"/>
    </source>
</evidence>
<keyword evidence="4 6" id="KW-1133">Transmembrane helix</keyword>
<feature type="transmembrane region" description="Helical" evidence="6">
    <location>
        <begin position="154"/>
        <end position="178"/>
    </location>
</feature>
<evidence type="ECO:0000256" key="2">
    <source>
        <dbReference type="ARBA" id="ARBA00022475"/>
    </source>
</evidence>
<dbReference type="SUPFAM" id="SSF81342">
    <property type="entry name" value="Transmembrane di-heme cytochromes"/>
    <property type="match status" value="1"/>
</dbReference>
<feature type="domain" description="Cytochrome b561 bacterial/Ni-hydrogenase" evidence="7">
    <location>
        <begin position="15"/>
        <end position="232"/>
    </location>
</feature>
<name>A0A381NPS8_9ZZZZ</name>
<evidence type="ECO:0000256" key="5">
    <source>
        <dbReference type="ARBA" id="ARBA00023136"/>
    </source>
</evidence>
<dbReference type="PANTHER" id="PTHR30485">
    <property type="entry name" value="NI/FE-HYDROGENASE 1 B-TYPE CYTOCHROME SUBUNIT"/>
    <property type="match status" value="1"/>
</dbReference>
<dbReference type="InterPro" id="IPR016174">
    <property type="entry name" value="Di-haem_cyt_TM"/>
</dbReference>
<dbReference type="GO" id="GO:0005886">
    <property type="term" value="C:plasma membrane"/>
    <property type="evidence" value="ECO:0007669"/>
    <property type="project" value="UniProtKB-SubCell"/>
</dbReference>
<dbReference type="EMBL" id="UINC01000510">
    <property type="protein sequence ID" value="SUZ56571.1"/>
    <property type="molecule type" value="Genomic_DNA"/>
</dbReference>
<keyword evidence="2" id="KW-1003">Cell membrane</keyword>
<keyword evidence="5 6" id="KW-0472">Membrane</keyword>
<dbReference type="Pfam" id="PF01292">
    <property type="entry name" value="Ni_hydr_CYTB"/>
    <property type="match status" value="1"/>
</dbReference>